<evidence type="ECO:0000256" key="1">
    <source>
        <dbReference type="SAM" id="Phobius"/>
    </source>
</evidence>
<evidence type="ECO:0008006" key="4">
    <source>
        <dbReference type="Google" id="ProtNLM"/>
    </source>
</evidence>
<proteinExistence type="predicted"/>
<organism evidence="2 3">
    <name type="scientific">Plantactinospora alkalitolerans</name>
    <dbReference type="NCBI Taxonomy" id="2789879"/>
    <lineage>
        <taxon>Bacteria</taxon>
        <taxon>Bacillati</taxon>
        <taxon>Actinomycetota</taxon>
        <taxon>Actinomycetes</taxon>
        <taxon>Micromonosporales</taxon>
        <taxon>Micromonosporaceae</taxon>
        <taxon>Plantactinospora</taxon>
    </lineage>
</organism>
<name>A0ABS0H623_9ACTN</name>
<keyword evidence="1" id="KW-0472">Membrane</keyword>
<protein>
    <recommendedName>
        <fullName evidence="4">PH domain-containing protein</fullName>
    </recommendedName>
</protein>
<evidence type="ECO:0000313" key="3">
    <source>
        <dbReference type="Proteomes" id="UP000638560"/>
    </source>
</evidence>
<keyword evidence="1" id="KW-1133">Transmembrane helix</keyword>
<dbReference type="EMBL" id="JADPUN010000303">
    <property type="protein sequence ID" value="MBF9133924.1"/>
    <property type="molecule type" value="Genomic_DNA"/>
</dbReference>
<dbReference type="Proteomes" id="UP000638560">
    <property type="component" value="Unassembled WGS sequence"/>
</dbReference>
<gene>
    <name evidence="2" type="ORF">I0C86_34060</name>
</gene>
<dbReference type="RefSeq" id="WP_196205416.1">
    <property type="nucleotide sequence ID" value="NZ_JADPUN010000303.1"/>
</dbReference>
<keyword evidence="3" id="KW-1185">Reference proteome</keyword>
<reference evidence="2 3" key="1">
    <citation type="submission" date="2020-11" db="EMBL/GenBank/DDBJ databases">
        <title>A novel isolate from a Black sea contaminated sediment with potential to produce alkanes: Plantactinospora alkalitolerans sp. nov.</title>
        <authorList>
            <person name="Carro L."/>
            <person name="Veyisoglu A."/>
            <person name="Guven K."/>
            <person name="Schumann P."/>
            <person name="Klenk H.-P."/>
            <person name="Sahin N."/>
        </authorList>
    </citation>
    <scope>NUCLEOTIDE SEQUENCE [LARGE SCALE GENOMIC DNA]</scope>
    <source>
        <strain evidence="2 3">S1510</strain>
    </source>
</reference>
<accession>A0ABS0H623</accession>
<keyword evidence="1" id="KW-0812">Transmembrane</keyword>
<feature type="transmembrane region" description="Helical" evidence="1">
    <location>
        <begin position="86"/>
        <end position="109"/>
    </location>
</feature>
<comment type="caution">
    <text evidence="2">The sequence shown here is derived from an EMBL/GenBank/DDBJ whole genome shotgun (WGS) entry which is preliminary data.</text>
</comment>
<sequence length="263" mass="27865">MADVPVPALLYGDPRPGRWCAVQVGARLRLPRGPVESLDDVPVDVVTGEHMPVSDEPAVDPAALPAVDRQAAPGEVRAHRTHPMIAWAWTLAAVPVLLATVGRFVASLLAPLDTAEAAGIAVPLTAVGLYIGWRRWLRPYLCWNAGGLVDVTPLRVVRISWSARSRVEQAEGGGVAVFDDEAETFVAAVPRTKFRLVPAAPGERTGAELANALRYAREQAVRVAGAVSPPAVEPPRPPVGLLLAGWIVLAPLAVIALNWVASD</sequence>
<feature type="transmembrane region" description="Helical" evidence="1">
    <location>
        <begin position="239"/>
        <end position="261"/>
    </location>
</feature>
<feature type="transmembrane region" description="Helical" evidence="1">
    <location>
        <begin position="115"/>
        <end position="133"/>
    </location>
</feature>
<evidence type="ECO:0000313" key="2">
    <source>
        <dbReference type="EMBL" id="MBF9133924.1"/>
    </source>
</evidence>